<dbReference type="RefSeq" id="WP_279529881.1">
    <property type="nucleotide sequence ID" value="NZ_CP122312.1"/>
</dbReference>
<dbReference type="SUPFAM" id="SSF51219">
    <property type="entry name" value="TRAP-like"/>
    <property type="match status" value="1"/>
</dbReference>
<dbReference type="PANTHER" id="PTHR43657">
    <property type="entry name" value="TRYPTOPHAN RNA-BINDING ATTENUATOR PROTEIN-LIKE PROTEIN"/>
    <property type="match status" value="1"/>
</dbReference>
<dbReference type="AlphaFoldDB" id="A0ABD5Z3Z2"/>
<dbReference type="PANTHER" id="PTHR43657:SF1">
    <property type="entry name" value="ALTERED INHERITANCE OF MITOCHONDRIA PROTEIN 24, MITOCHONDRIAL"/>
    <property type="match status" value="1"/>
</dbReference>
<accession>A0ABD5Z3Z2</accession>
<comment type="caution">
    <text evidence="1">The sequence shown here is derived from an EMBL/GenBank/DDBJ whole genome shotgun (WGS) entry which is preliminary data.</text>
</comment>
<sequence>MEYDVSYGPSFAQLTVDLDEGESVDAEPGAMVATSEGIAMETGTAGSGGLLGAAKSALGGESFFVNTFRAEQPGHVKFAPPLPGDVVAHELADETLYLQSGAFLAAESDVEVSSGLGGATSFFGTESLVLLELSGRGHAFFGSYGAVDRVEIAAGETYTVDTGHVVAFDETVSFSTRSIERGLKGKLFGGEGWVCDFTGPGTVWLQTRDFEALTARLAAELPTGGN</sequence>
<keyword evidence="2" id="KW-1185">Reference proteome</keyword>
<dbReference type="InterPro" id="IPR016031">
    <property type="entry name" value="Trp_RNA-bd_attenuator-like_dom"/>
</dbReference>
<dbReference type="Proteomes" id="UP001596447">
    <property type="component" value="Unassembled WGS sequence"/>
</dbReference>
<gene>
    <name evidence="1" type="ORF">ACFQJ9_11170</name>
</gene>
<dbReference type="Pfam" id="PF01987">
    <property type="entry name" value="AIM24"/>
    <property type="match status" value="1"/>
</dbReference>
<dbReference type="NCBIfam" id="TIGR00266">
    <property type="entry name" value="TIGR00266 family protein"/>
    <property type="match status" value="1"/>
</dbReference>
<protein>
    <submittedName>
        <fullName evidence="1">TIGR00266 family protein</fullName>
    </submittedName>
</protein>
<dbReference type="Gene3D" id="3.60.160.10">
    <property type="entry name" value="Mitochondrial biogenesis AIM24"/>
    <property type="match status" value="1"/>
</dbReference>
<organism evidence="1 2">
    <name type="scientific">Halospeciosus flavus</name>
    <dbReference type="NCBI Taxonomy" id="3032283"/>
    <lineage>
        <taxon>Archaea</taxon>
        <taxon>Methanobacteriati</taxon>
        <taxon>Methanobacteriota</taxon>
        <taxon>Stenosarchaea group</taxon>
        <taxon>Halobacteria</taxon>
        <taxon>Halobacteriales</taxon>
        <taxon>Halobacteriaceae</taxon>
        <taxon>Halospeciosus</taxon>
    </lineage>
</organism>
<dbReference type="InterPro" id="IPR036983">
    <property type="entry name" value="AIM24_sf"/>
</dbReference>
<name>A0ABD5Z3Z2_9EURY</name>
<reference evidence="1 2" key="1">
    <citation type="journal article" date="2019" name="Int. J. Syst. Evol. Microbiol.">
        <title>The Global Catalogue of Microorganisms (GCM) 10K type strain sequencing project: providing services to taxonomists for standard genome sequencing and annotation.</title>
        <authorList>
            <consortium name="The Broad Institute Genomics Platform"/>
            <consortium name="The Broad Institute Genome Sequencing Center for Infectious Disease"/>
            <person name="Wu L."/>
            <person name="Ma J."/>
        </authorList>
    </citation>
    <scope>NUCLEOTIDE SEQUENCE [LARGE SCALE GENOMIC DNA]</scope>
    <source>
        <strain evidence="1 2">XZGYJ-43</strain>
    </source>
</reference>
<evidence type="ECO:0000313" key="1">
    <source>
        <dbReference type="EMBL" id="MFC7199959.1"/>
    </source>
</evidence>
<dbReference type="InterPro" id="IPR002838">
    <property type="entry name" value="AIM24"/>
</dbReference>
<proteinExistence type="predicted"/>
<evidence type="ECO:0000313" key="2">
    <source>
        <dbReference type="Proteomes" id="UP001596447"/>
    </source>
</evidence>
<dbReference type="EMBL" id="JBHTAR010000011">
    <property type="protein sequence ID" value="MFC7199959.1"/>
    <property type="molecule type" value="Genomic_DNA"/>
</dbReference>